<keyword evidence="2" id="KW-1133">Transmembrane helix</keyword>
<keyword evidence="2" id="KW-0472">Membrane</keyword>
<accession>A0A6A3CWS1</accession>
<reference evidence="3" key="1">
    <citation type="submission" date="2019-09" db="EMBL/GenBank/DDBJ databases">
        <title>Draft genome information of white flower Hibiscus syriacus.</title>
        <authorList>
            <person name="Kim Y.-M."/>
        </authorList>
    </citation>
    <scope>NUCLEOTIDE SEQUENCE [LARGE SCALE GENOMIC DNA]</scope>
    <source>
        <strain evidence="3">YM2019G1</strain>
    </source>
</reference>
<evidence type="ECO:0000256" key="2">
    <source>
        <dbReference type="SAM" id="Phobius"/>
    </source>
</evidence>
<evidence type="ECO:0000313" key="4">
    <source>
        <dbReference type="Proteomes" id="UP000436088"/>
    </source>
</evidence>
<organism evidence="3 4">
    <name type="scientific">Hibiscus syriacus</name>
    <name type="common">Rose of Sharon</name>
    <dbReference type="NCBI Taxonomy" id="106335"/>
    <lineage>
        <taxon>Eukaryota</taxon>
        <taxon>Viridiplantae</taxon>
        <taxon>Streptophyta</taxon>
        <taxon>Embryophyta</taxon>
        <taxon>Tracheophyta</taxon>
        <taxon>Spermatophyta</taxon>
        <taxon>Magnoliopsida</taxon>
        <taxon>eudicotyledons</taxon>
        <taxon>Gunneridae</taxon>
        <taxon>Pentapetalae</taxon>
        <taxon>rosids</taxon>
        <taxon>malvids</taxon>
        <taxon>Malvales</taxon>
        <taxon>Malvaceae</taxon>
        <taxon>Malvoideae</taxon>
        <taxon>Hibiscus</taxon>
    </lineage>
</organism>
<sequence length="107" mass="11579">MMMENVEQSGDKSRPDNDDTLEKSSMARSGSFAANNAINRPLKSDKVQLLASFSIMLRISLVSLKGIALIFSRKFTARIPAVPSSRCKADDATTLGVLEGAKTMART</sequence>
<dbReference type="AlphaFoldDB" id="A0A6A3CWS1"/>
<feature type="transmembrane region" description="Helical" evidence="2">
    <location>
        <begin position="49"/>
        <end position="71"/>
    </location>
</feature>
<feature type="region of interest" description="Disordered" evidence="1">
    <location>
        <begin position="1"/>
        <end position="28"/>
    </location>
</feature>
<dbReference type="Proteomes" id="UP000436088">
    <property type="component" value="Unassembled WGS sequence"/>
</dbReference>
<keyword evidence="2" id="KW-0812">Transmembrane</keyword>
<dbReference type="EMBL" id="VEPZ02000074">
    <property type="protein sequence ID" value="KAE8734045.1"/>
    <property type="molecule type" value="Genomic_DNA"/>
</dbReference>
<proteinExistence type="predicted"/>
<name>A0A6A3CWS1_HIBSY</name>
<gene>
    <name evidence="3" type="ORF">F3Y22_tig00000778pilonHSYRG00039</name>
</gene>
<feature type="compositionally biased region" description="Basic and acidic residues" evidence="1">
    <location>
        <begin position="9"/>
        <end position="22"/>
    </location>
</feature>
<comment type="caution">
    <text evidence="3">The sequence shown here is derived from an EMBL/GenBank/DDBJ whole genome shotgun (WGS) entry which is preliminary data.</text>
</comment>
<protein>
    <submittedName>
        <fullName evidence="3">Uncharacterized protein</fullName>
    </submittedName>
</protein>
<evidence type="ECO:0000256" key="1">
    <source>
        <dbReference type="SAM" id="MobiDB-lite"/>
    </source>
</evidence>
<evidence type="ECO:0000313" key="3">
    <source>
        <dbReference type="EMBL" id="KAE8734045.1"/>
    </source>
</evidence>
<keyword evidence="4" id="KW-1185">Reference proteome</keyword>